<evidence type="ECO:0000256" key="6">
    <source>
        <dbReference type="ARBA" id="ARBA00022842"/>
    </source>
</evidence>
<dbReference type="CDD" id="cd00553">
    <property type="entry name" value="NAD_synthase"/>
    <property type="match status" value="1"/>
</dbReference>
<dbReference type="RefSeq" id="WP_092470971.1">
    <property type="nucleotide sequence ID" value="NZ_FOOX01000005.1"/>
</dbReference>
<comment type="catalytic activity">
    <reaction evidence="8 10">
        <text>deamido-NAD(+) + NH4(+) + ATP = AMP + diphosphate + NAD(+) + H(+)</text>
        <dbReference type="Rhea" id="RHEA:21188"/>
        <dbReference type="ChEBI" id="CHEBI:15378"/>
        <dbReference type="ChEBI" id="CHEBI:28938"/>
        <dbReference type="ChEBI" id="CHEBI:30616"/>
        <dbReference type="ChEBI" id="CHEBI:33019"/>
        <dbReference type="ChEBI" id="CHEBI:57540"/>
        <dbReference type="ChEBI" id="CHEBI:58437"/>
        <dbReference type="ChEBI" id="CHEBI:456215"/>
        <dbReference type="EC" id="6.3.1.5"/>
    </reaction>
</comment>
<evidence type="ECO:0000313" key="12">
    <source>
        <dbReference type="EMBL" id="SFG51460.1"/>
    </source>
</evidence>
<dbReference type="InterPro" id="IPR003694">
    <property type="entry name" value="NAD_synthase"/>
</dbReference>
<feature type="binding site" evidence="8">
    <location>
        <position position="134"/>
    </location>
    <ligand>
        <name>ATP</name>
        <dbReference type="ChEBI" id="CHEBI:30616"/>
    </ligand>
</feature>
<evidence type="ECO:0000256" key="10">
    <source>
        <dbReference type="RuleBase" id="RU003812"/>
    </source>
</evidence>
<protein>
    <recommendedName>
        <fullName evidence="8 10">NH(3)-dependent NAD(+) synthetase</fullName>
        <ecNumber evidence="8 10">6.3.1.5</ecNumber>
    </recommendedName>
</protein>
<feature type="binding site" description="in other chain" evidence="8">
    <location>
        <position position="114"/>
    </location>
    <ligand>
        <name>deamido-NAD(+)</name>
        <dbReference type="ChEBI" id="CHEBI:58437"/>
        <note>ligand shared between two neighboring subunits</note>
    </ligand>
</feature>
<dbReference type="Gene3D" id="3.40.50.620">
    <property type="entry name" value="HUPs"/>
    <property type="match status" value="1"/>
</dbReference>
<evidence type="ECO:0000256" key="5">
    <source>
        <dbReference type="ARBA" id="ARBA00022840"/>
    </source>
</evidence>
<keyword evidence="3 8" id="KW-0479">Metal-binding</keyword>
<dbReference type="Pfam" id="PF02540">
    <property type="entry name" value="NAD_synthase"/>
    <property type="match status" value="1"/>
</dbReference>
<dbReference type="EC" id="6.3.1.5" evidence="8 10"/>
<dbReference type="EMBL" id="FOOX01000005">
    <property type="protein sequence ID" value="SFG51460.1"/>
    <property type="molecule type" value="Genomic_DNA"/>
</dbReference>
<dbReference type="GO" id="GO:0009435">
    <property type="term" value="P:NAD+ biosynthetic process"/>
    <property type="evidence" value="ECO:0007669"/>
    <property type="project" value="UniProtKB-UniRule"/>
</dbReference>
<gene>
    <name evidence="8" type="primary">nadE</name>
    <name evidence="12" type="ORF">SAMN05660649_01897</name>
</gene>
<dbReference type="GO" id="GO:0008795">
    <property type="term" value="F:NAD+ synthase activity"/>
    <property type="evidence" value="ECO:0007669"/>
    <property type="project" value="UniProtKB-UniRule"/>
</dbReference>
<feature type="binding site" evidence="8">
    <location>
        <position position="34"/>
    </location>
    <ligand>
        <name>Mg(2+)</name>
        <dbReference type="ChEBI" id="CHEBI:18420"/>
    </ligand>
</feature>
<dbReference type="GO" id="GO:0005524">
    <property type="term" value="F:ATP binding"/>
    <property type="evidence" value="ECO:0007669"/>
    <property type="project" value="UniProtKB-UniRule"/>
</dbReference>
<dbReference type="UniPathway" id="UPA00253">
    <property type="reaction ID" value="UER00333"/>
</dbReference>
<dbReference type="GO" id="GO:0005737">
    <property type="term" value="C:cytoplasm"/>
    <property type="evidence" value="ECO:0007669"/>
    <property type="project" value="InterPro"/>
</dbReference>
<dbReference type="STRING" id="341036.SAMN05660649_01897"/>
<evidence type="ECO:0000256" key="7">
    <source>
        <dbReference type="ARBA" id="ARBA00023027"/>
    </source>
</evidence>
<dbReference type="PANTHER" id="PTHR23090:SF9">
    <property type="entry name" value="GLUTAMINE-DEPENDENT NAD(+) SYNTHETASE"/>
    <property type="match status" value="1"/>
</dbReference>
<keyword evidence="13" id="KW-1185">Reference proteome</keyword>
<dbReference type="HAMAP" id="MF_00193">
    <property type="entry name" value="NadE_ammonia_dep"/>
    <property type="match status" value="1"/>
</dbReference>
<evidence type="ECO:0000256" key="3">
    <source>
        <dbReference type="ARBA" id="ARBA00022723"/>
    </source>
</evidence>
<accession>A0A1I2SFG4</accession>
<evidence type="ECO:0000313" key="13">
    <source>
        <dbReference type="Proteomes" id="UP000199337"/>
    </source>
</evidence>
<keyword evidence="6 8" id="KW-0460">Magnesium</keyword>
<keyword evidence="5 8" id="KW-0067">ATP-binding</keyword>
<feature type="binding site" evidence="8">
    <location>
        <position position="154"/>
    </location>
    <ligand>
        <name>deamido-NAD(+)</name>
        <dbReference type="ChEBI" id="CHEBI:58437"/>
        <note>ligand shared between two neighboring subunits</note>
    </ligand>
</feature>
<evidence type="ECO:0000256" key="9">
    <source>
        <dbReference type="RuleBase" id="RU003811"/>
    </source>
</evidence>
<dbReference type="InterPro" id="IPR022310">
    <property type="entry name" value="NAD/GMP_synthase"/>
</dbReference>
<keyword evidence="7 8" id="KW-0520">NAD</keyword>
<feature type="binding site" evidence="8">
    <location>
        <position position="163"/>
    </location>
    <ligand>
        <name>ATP</name>
        <dbReference type="ChEBI" id="CHEBI:30616"/>
    </ligand>
</feature>
<dbReference type="InterPro" id="IPR022926">
    <property type="entry name" value="NH(3)-dep_NAD(+)_synth"/>
</dbReference>
<dbReference type="InterPro" id="IPR014729">
    <property type="entry name" value="Rossmann-like_a/b/a_fold"/>
</dbReference>
<feature type="binding site" evidence="8">
    <location>
        <position position="139"/>
    </location>
    <ligand>
        <name>Mg(2+)</name>
        <dbReference type="ChEBI" id="CHEBI:18420"/>
    </ligand>
</feature>
<sequence length="241" mass="26712">MVENLAKKIEQWLLTQKEQRGARGFVVGLSGGIDSAVTATMCKNVCPDNTLGVIMPCYSNKQDAEHAELLAKTIGIEYKTVVLDNVFSQMVKLLTGSEYDPEKKDMTIANIKPRLRMTTLYYYAAETQSLVVGTGNRCELTVGYFTKHGDGGVDILPIANLVKGEVKELAKYLGVPEPIISKPPSAGLWMGQNDEKEMGITYEELDEYILNGRADERVKKTVDELARKSMHKRQLPATPPL</sequence>
<comment type="function">
    <text evidence="8">Catalyzes the ATP-dependent amidation of deamido-NAD to form NAD. Uses ammonia as a nitrogen source.</text>
</comment>
<feature type="binding site" description="in other chain" evidence="8">
    <location>
        <position position="147"/>
    </location>
    <ligand>
        <name>deamido-NAD(+)</name>
        <dbReference type="ChEBI" id="CHEBI:58437"/>
        <note>ligand shared between two neighboring subunits</note>
    </ligand>
</feature>
<dbReference type="GO" id="GO:0003952">
    <property type="term" value="F:NAD+ synthase (glutamine-hydrolyzing) activity"/>
    <property type="evidence" value="ECO:0007669"/>
    <property type="project" value="InterPro"/>
</dbReference>
<keyword evidence="4 8" id="KW-0547">Nucleotide-binding</keyword>
<evidence type="ECO:0000256" key="4">
    <source>
        <dbReference type="ARBA" id="ARBA00022741"/>
    </source>
</evidence>
<comment type="similarity">
    <text evidence="1 8 9">Belongs to the NAD synthetase family.</text>
</comment>
<feature type="binding site" evidence="8">
    <location>
        <position position="185"/>
    </location>
    <ligand>
        <name>ATP</name>
        <dbReference type="ChEBI" id="CHEBI:30616"/>
    </ligand>
</feature>
<organism evidence="12 13">
    <name type="scientific">Desulfotruncus arcticus DSM 17038</name>
    <dbReference type="NCBI Taxonomy" id="1121424"/>
    <lineage>
        <taxon>Bacteria</taxon>
        <taxon>Bacillati</taxon>
        <taxon>Bacillota</taxon>
        <taxon>Clostridia</taxon>
        <taxon>Eubacteriales</taxon>
        <taxon>Desulfallaceae</taxon>
        <taxon>Desulfotruncus</taxon>
    </lineage>
</organism>
<dbReference type="NCBIfam" id="TIGR00552">
    <property type="entry name" value="nadE"/>
    <property type="match status" value="1"/>
</dbReference>
<feature type="binding site" evidence="8">
    <location>
        <begin position="28"/>
        <end position="35"/>
    </location>
    <ligand>
        <name>ATP</name>
        <dbReference type="ChEBI" id="CHEBI:30616"/>
    </ligand>
</feature>
<feature type="domain" description="NAD/GMP synthase" evidence="11">
    <location>
        <begin position="7"/>
        <end position="236"/>
    </location>
</feature>
<keyword evidence="2 8" id="KW-0436">Ligase</keyword>
<evidence type="ECO:0000256" key="2">
    <source>
        <dbReference type="ARBA" id="ARBA00022598"/>
    </source>
</evidence>
<evidence type="ECO:0000259" key="11">
    <source>
        <dbReference type="Pfam" id="PF02540"/>
    </source>
</evidence>
<feature type="binding site" description="in other chain" evidence="8">
    <location>
        <begin position="231"/>
        <end position="232"/>
    </location>
    <ligand>
        <name>deamido-NAD(+)</name>
        <dbReference type="ChEBI" id="CHEBI:58437"/>
        <note>ligand shared between two neighboring subunits</note>
    </ligand>
</feature>
<dbReference type="SUPFAM" id="SSF52402">
    <property type="entry name" value="Adenine nucleotide alpha hydrolases-like"/>
    <property type="match status" value="1"/>
</dbReference>
<dbReference type="OrthoDB" id="9803818at2"/>
<evidence type="ECO:0000256" key="8">
    <source>
        <dbReference type="HAMAP-Rule" id="MF_00193"/>
    </source>
</evidence>
<dbReference type="Proteomes" id="UP000199337">
    <property type="component" value="Unassembled WGS sequence"/>
</dbReference>
<comment type="subunit">
    <text evidence="8">Homodimer.</text>
</comment>
<name>A0A1I2SFG4_9FIRM</name>
<dbReference type="PANTHER" id="PTHR23090">
    <property type="entry name" value="NH 3 /GLUTAMINE-DEPENDENT NAD + SYNTHETASE"/>
    <property type="match status" value="1"/>
</dbReference>
<proteinExistence type="inferred from homology"/>
<dbReference type="GO" id="GO:0046872">
    <property type="term" value="F:metal ion binding"/>
    <property type="evidence" value="ECO:0007669"/>
    <property type="project" value="UniProtKB-KW"/>
</dbReference>
<reference evidence="13" key="1">
    <citation type="submission" date="2016-10" db="EMBL/GenBank/DDBJ databases">
        <authorList>
            <person name="Varghese N."/>
            <person name="Submissions S."/>
        </authorList>
    </citation>
    <scope>NUCLEOTIDE SEQUENCE [LARGE SCALE GENOMIC DNA]</scope>
    <source>
        <strain evidence="13">DSM 17038</strain>
    </source>
</reference>
<evidence type="ECO:0000256" key="1">
    <source>
        <dbReference type="ARBA" id="ARBA00005859"/>
    </source>
</evidence>
<comment type="pathway">
    <text evidence="8">Cofactor biosynthesis; NAD(+) biosynthesis; NAD(+) from deamido-NAD(+) (ammonia route): step 1/1.</text>
</comment>
<dbReference type="AlphaFoldDB" id="A0A1I2SFG4"/>
<dbReference type="GO" id="GO:0004359">
    <property type="term" value="F:glutaminase activity"/>
    <property type="evidence" value="ECO:0007669"/>
    <property type="project" value="InterPro"/>
</dbReference>